<sequence>MKGTRLRAPSSDGGLLATPPLDQAASLVDANVARASSWDHDFQGRPASWLRGLVRRQAVEEARLFLKSLGIEPTAPTDAEDGNLDGLVVTGHQPELFHPGVWVKNFAAAGIAARAGTSALNLIIDDDIPKSASIRVPHREDGRLALRRIEFDRWEGEAPYEDLPVRDEAVFASFGDRVRDGLGGLIADPLIDHFWPELARYSESGLTLGLRMAAARRRIEASWGVSNLEVPFSRLCQTEGFHWFTSHLLAELPRFQVIHNQALWEYRRLYGIRSKNHPVSALKAEGDWLEAPFWVWRAGRPRRRPLMVRQDGPTMLLKIAEELEPFLELPLAPGREACCAVERLMELSATDVRLRTRALTTTMFSRFLLSDLFIHGIGGAKYDELGDVVASRFFGASPPSFLTLSLTSWLGLPESPASVEGLFALEREIRGLEYNPDRHLPQSATVEEQDLVAEKRRIIAENPVDPRERRDRFRKIRSINERLHPLVADRIQLLREERVRMVHELDENRTARSREYSLVLHSHARLRQVMLGIANPLLQPAAEAVES</sequence>
<comment type="caution">
    <text evidence="1">The sequence shown here is derived from an EMBL/GenBank/DDBJ whole genome shotgun (WGS) entry which is preliminary data.</text>
</comment>
<name>A0ABT6F737_9BACT</name>
<reference evidence="1 2" key="1">
    <citation type="submission" date="2023-03" db="EMBL/GenBank/DDBJ databases">
        <title>Paludisphaera mucosa sp. nov. a novel planctomycete from northern fen.</title>
        <authorList>
            <person name="Ivanova A."/>
        </authorList>
    </citation>
    <scope>NUCLEOTIDE SEQUENCE [LARGE SCALE GENOMIC DNA]</scope>
    <source>
        <strain evidence="1 2">Pla2</strain>
    </source>
</reference>
<dbReference type="RefSeq" id="WP_277859559.1">
    <property type="nucleotide sequence ID" value="NZ_JARRAG010000001.1"/>
</dbReference>
<organism evidence="1 2">
    <name type="scientific">Paludisphaera mucosa</name>
    <dbReference type="NCBI Taxonomy" id="3030827"/>
    <lineage>
        <taxon>Bacteria</taxon>
        <taxon>Pseudomonadati</taxon>
        <taxon>Planctomycetota</taxon>
        <taxon>Planctomycetia</taxon>
        <taxon>Isosphaerales</taxon>
        <taxon>Isosphaeraceae</taxon>
        <taxon>Paludisphaera</taxon>
    </lineage>
</organism>
<proteinExistence type="predicted"/>
<dbReference type="Proteomes" id="UP001216907">
    <property type="component" value="Unassembled WGS sequence"/>
</dbReference>
<evidence type="ECO:0000313" key="2">
    <source>
        <dbReference type="Proteomes" id="UP001216907"/>
    </source>
</evidence>
<dbReference type="EMBL" id="JARRAG010000001">
    <property type="protein sequence ID" value="MDG3003205.1"/>
    <property type="molecule type" value="Genomic_DNA"/>
</dbReference>
<protein>
    <submittedName>
        <fullName evidence="1">Uncharacterized protein</fullName>
    </submittedName>
</protein>
<evidence type="ECO:0000313" key="1">
    <source>
        <dbReference type="EMBL" id="MDG3003205.1"/>
    </source>
</evidence>
<accession>A0ABT6F737</accession>
<keyword evidence="2" id="KW-1185">Reference proteome</keyword>
<gene>
    <name evidence="1" type="ORF">PZE19_05455</name>
</gene>